<evidence type="ECO:0008006" key="4">
    <source>
        <dbReference type="Google" id="ProtNLM"/>
    </source>
</evidence>
<gene>
    <name evidence="2" type="ORF">BTO20_06030</name>
</gene>
<protein>
    <recommendedName>
        <fullName evidence="4">Holin</fullName>
    </recommendedName>
</protein>
<evidence type="ECO:0000313" key="3">
    <source>
        <dbReference type="Proteomes" id="UP000195331"/>
    </source>
</evidence>
<reference evidence="2 3" key="1">
    <citation type="submission" date="2017-04" db="EMBL/GenBank/DDBJ databases">
        <title>Whole Genome Sequence of 1,4-Dioxane Degrading Bacterium Mycobacterium dioxanotrophicus PH-06.</title>
        <authorList>
            <person name="He Y."/>
        </authorList>
    </citation>
    <scope>NUCLEOTIDE SEQUENCE [LARGE SCALE GENOMIC DNA]</scope>
    <source>
        <strain evidence="2 3">PH-06</strain>
    </source>
</reference>
<evidence type="ECO:0000256" key="1">
    <source>
        <dbReference type="SAM" id="Phobius"/>
    </source>
</evidence>
<name>A0A1Y0BZ72_9MYCO</name>
<dbReference type="Proteomes" id="UP000195331">
    <property type="component" value="Chromosome"/>
</dbReference>
<dbReference type="EMBL" id="CP020809">
    <property type="protein sequence ID" value="ART68198.1"/>
    <property type="molecule type" value="Genomic_DNA"/>
</dbReference>
<sequence>MRIGKYKPSQIRKAAVAGVGVVGTLATSAVDVFTTWIPAGWAGPIASGIAFVAAIGVFLTKNAPLIDAVDEL</sequence>
<dbReference type="AlphaFoldDB" id="A0A1Y0BZ72"/>
<proteinExistence type="predicted"/>
<keyword evidence="3" id="KW-1185">Reference proteome</keyword>
<dbReference type="KEGG" id="mdx:BTO20_06030"/>
<accession>A0A1Y0BZ72</accession>
<evidence type="ECO:0000313" key="2">
    <source>
        <dbReference type="EMBL" id="ART68198.1"/>
    </source>
</evidence>
<dbReference type="RefSeq" id="WP_087074219.1">
    <property type="nucleotide sequence ID" value="NZ_CP020809.1"/>
</dbReference>
<feature type="transmembrane region" description="Helical" evidence="1">
    <location>
        <begin position="39"/>
        <end position="59"/>
    </location>
</feature>
<dbReference type="OrthoDB" id="4763296at2"/>
<keyword evidence="1" id="KW-0472">Membrane</keyword>
<organism evidence="2 3">
    <name type="scientific">Mycobacterium dioxanotrophicus</name>
    <dbReference type="NCBI Taxonomy" id="482462"/>
    <lineage>
        <taxon>Bacteria</taxon>
        <taxon>Bacillati</taxon>
        <taxon>Actinomycetota</taxon>
        <taxon>Actinomycetes</taxon>
        <taxon>Mycobacteriales</taxon>
        <taxon>Mycobacteriaceae</taxon>
        <taxon>Mycobacterium</taxon>
    </lineage>
</organism>
<keyword evidence="1" id="KW-0812">Transmembrane</keyword>
<keyword evidence="1" id="KW-1133">Transmembrane helix</keyword>